<dbReference type="PRINTS" id="PR00326">
    <property type="entry name" value="GTP1OBG"/>
</dbReference>
<dbReference type="Gene3D" id="3.30.300.20">
    <property type="match status" value="1"/>
</dbReference>
<comment type="similarity">
    <text evidence="1 8 9 10">Belongs to the TRAFAC class TrmE-Era-EngA-EngB-Septin-like GTPase superfamily. EngA (Der) GTPase family.</text>
</comment>
<dbReference type="CDD" id="cd01895">
    <property type="entry name" value="EngA2"/>
    <property type="match status" value="1"/>
</dbReference>
<dbReference type="Pfam" id="PF01926">
    <property type="entry name" value="MMR_HSR1"/>
    <property type="match status" value="2"/>
</dbReference>
<evidence type="ECO:0000256" key="5">
    <source>
        <dbReference type="ARBA" id="ARBA00022741"/>
    </source>
</evidence>
<comment type="subunit">
    <text evidence="8">Associates with the 50S ribosomal subunit.</text>
</comment>
<dbReference type="InterPro" id="IPR005225">
    <property type="entry name" value="Small_GTP-bd"/>
</dbReference>
<evidence type="ECO:0000256" key="6">
    <source>
        <dbReference type="ARBA" id="ARBA00023134"/>
    </source>
</evidence>
<keyword evidence="6 8" id="KW-0342">GTP-binding</keyword>
<keyword evidence="4 10" id="KW-0677">Repeat</keyword>
<gene>
    <name evidence="8 13" type="primary">der</name>
    <name evidence="13" type="ORF">NCTC13102_00352</name>
</gene>
<dbReference type="CDD" id="cd01894">
    <property type="entry name" value="EngA1"/>
    <property type="match status" value="1"/>
</dbReference>
<keyword evidence="3 8" id="KW-0690">Ribosome biogenesis</keyword>
<proteinExistence type="inferred from homology"/>
<dbReference type="SUPFAM" id="SSF52540">
    <property type="entry name" value="P-loop containing nucleoside triphosphate hydrolases"/>
    <property type="match status" value="2"/>
</dbReference>
<evidence type="ECO:0000256" key="1">
    <source>
        <dbReference type="ARBA" id="ARBA00008279"/>
    </source>
</evidence>
<dbReference type="InterPro" id="IPR032859">
    <property type="entry name" value="KH_dom-like"/>
</dbReference>
<feature type="binding site" evidence="8">
    <location>
        <begin position="289"/>
        <end position="296"/>
    </location>
    <ligand>
        <name>GTP</name>
        <dbReference type="ChEBI" id="CHEBI:37565"/>
        <label>2</label>
    </ligand>
</feature>
<dbReference type="EMBL" id="UAWL01000006">
    <property type="protein sequence ID" value="SQB97779.1"/>
    <property type="molecule type" value="Genomic_DNA"/>
</dbReference>
<evidence type="ECO:0000256" key="7">
    <source>
        <dbReference type="ARBA" id="ARBA00032345"/>
    </source>
</evidence>
<comment type="function">
    <text evidence="8 10">GTPase that plays an essential role in the late steps of ribosome biogenesis.</text>
</comment>
<evidence type="ECO:0000256" key="8">
    <source>
        <dbReference type="HAMAP-Rule" id="MF_00195"/>
    </source>
</evidence>
<organism evidence="13 14">
    <name type="scientific">Helicobacter fennelliae</name>
    <dbReference type="NCBI Taxonomy" id="215"/>
    <lineage>
        <taxon>Bacteria</taxon>
        <taxon>Pseudomonadati</taxon>
        <taxon>Campylobacterota</taxon>
        <taxon>Epsilonproteobacteria</taxon>
        <taxon>Campylobacterales</taxon>
        <taxon>Helicobacteraceae</taxon>
        <taxon>Helicobacter</taxon>
    </lineage>
</organism>
<dbReference type="PIRSF" id="PIRSF006485">
    <property type="entry name" value="GTP-binding_EngA"/>
    <property type="match status" value="1"/>
</dbReference>
<evidence type="ECO:0000313" key="14">
    <source>
        <dbReference type="Proteomes" id="UP000250166"/>
    </source>
</evidence>
<dbReference type="Gene3D" id="3.40.50.300">
    <property type="entry name" value="P-loop containing nucleotide triphosphate hydrolases"/>
    <property type="match status" value="2"/>
</dbReference>
<accession>A0A2X3DE37</accession>
<evidence type="ECO:0000256" key="10">
    <source>
        <dbReference type="RuleBase" id="RU004481"/>
    </source>
</evidence>
<feature type="region of interest" description="Disordered" evidence="11">
    <location>
        <begin position="257"/>
        <end position="278"/>
    </location>
</feature>
<dbReference type="GO" id="GO:0005525">
    <property type="term" value="F:GTP binding"/>
    <property type="evidence" value="ECO:0007669"/>
    <property type="project" value="UniProtKB-UniRule"/>
</dbReference>
<dbReference type="RefSeq" id="WP_112058297.1">
    <property type="nucleotide sequence ID" value="NZ_UAWL01000006.1"/>
</dbReference>
<dbReference type="Proteomes" id="UP000250166">
    <property type="component" value="Unassembled WGS sequence"/>
</dbReference>
<dbReference type="PANTHER" id="PTHR43834:SF6">
    <property type="entry name" value="GTPASE DER"/>
    <property type="match status" value="1"/>
</dbReference>
<dbReference type="InterPro" id="IPR006073">
    <property type="entry name" value="GTP-bd"/>
</dbReference>
<evidence type="ECO:0000259" key="12">
    <source>
        <dbReference type="PROSITE" id="PS51712"/>
    </source>
</evidence>
<feature type="binding site" evidence="8">
    <location>
        <begin position="116"/>
        <end position="119"/>
    </location>
    <ligand>
        <name>GTP</name>
        <dbReference type="ChEBI" id="CHEBI:37565"/>
        <label>1</label>
    </ligand>
</feature>
<name>A0A2X3DE37_9HELI</name>
<feature type="compositionally biased region" description="Basic and acidic residues" evidence="11">
    <location>
        <begin position="262"/>
        <end position="272"/>
    </location>
</feature>
<protein>
    <recommendedName>
        <fullName evidence="2 8">GTPase Der</fullName>
    </recommendedName>
    <alternativeName>
        <fullName evidence="7 8">GTP-binding protein EngA</fullName>
    </alternativeName>
</protein>
<feature type="domain" description="EngA-type G" evidence="12">
    <location>
        <begin position="283"/>
        <end position="454"/>
    </location>
</feature>
<dbReference type="AlphaFoldDB" id="A0A2X3DE37"/>
<keyword evidence="5 8" id="KW-0547">Nucleotide-binding</keyword>
<feature type="binding site" evidence="8">
    <location>
        <begin position="55"/>
        <end position="59"/>
    </location>
    <ligand>
        <name>GTP</name>
        <dbReference type="ChEBI" id="CHEBI:37565"/>
        <label>1</label>
    </ligand>
</feature>
<dbReference type="FunFam" id="3.40.50.300:FF:000494">
    <property type="entry name" value="tRNA modification GTPase MnmE"/>
    <property type="match status" value="2"/>
</dbReference>
<sequence>MKQIAIIGKPNVGKSSLFNRLAKQRIAITSDFRGTTRDINATQILISNHQVKIIDTGGIETTRDEIFTQVKEKSIHVAMSADLILYMVDGKEIPSQEDRRLLYTLSKHTPCFLVVNKIDSDAQKEQGYMFYEFGLKDVFFISIIHNRGISILLNAIAGVLFCEEESVSADLGEDLLQSLEEMLEQKAESKLSLAPDMRQNLDSVDSKKCRDFGKSAESTHLAESKSAESKPIESRAFSQSLESKQSLESSATATITAISADTTHDKHTKDNSQDSQEYAPNTIRVGIVGRVNVGKSSLLNALVQKERSVVSSVAGTTIDPVDERIQVGDYELHFVDTAGIRRRGRIEGIEKYALDRTNKALEGADIAILVLDSSSGFYELDEKICTIIQKHNLGVIVVLNKWDIRCGEFEEIKKSFIHKFRFLEWAPFLTLSAKTKRHISDLKQKIIKVYGYYTYRIPTARLNLVIQNAQKLHAPPSDHGKIVKIYYATQYDIKPPQIALVSNRPKSLHFSYKRFLVNQLRKEFILSGVPIVLTPKDKAKSEGD</sequence>
<dbReference type="FunFam" id="3.30.300.20:FF:000004">
    <property type="entry name" value="GTPase Der"/>
    <property type="match status" value="1"/>
</dbReference>
<feature type="binding site" evidence="8">
    <location>
        <begin position="8"/>
        <end position="15"/>
    </location>
    <ligand>
        <name>GTP</name>
        <dbReference type="ChEBI" id="CHEBI:37565"/>
        <label>1</label>
    </ligand>
</feature>
<evidence type="ECO:0000256" key="3">
    <source>
        <dbReference type="ARBA" id="ARBA00022517"/>
    </source>
</evidence>
<evidence type="ECO:0000256" key="4">
    <source>
        <dbReference type="ARBA" id="ARBA00022737"/>
    </source>
</evidence>
<dbReference type="NCBIfam" id="TIGR03594">
    <property type="entry name" value="GTPase_EngA"/>
    <property type="match status" value="1"/>
</dbReference>
<reference evidence="13 14" key="1">
    <citation type="submission" date="2018-06" db="EMBL/GenBank/DDBJ databases">
        <authorList>
            <consortium name="Pathogen Informatics"/>
            <person name="Doyle S."/>
        </authorList>
    </citation>
    <scope>NUCLEOTIDE SEQUENCE [LARGE SCALE GENOMIC DNA]</scope>
    <source>
        <strain evidence="13 14">NCTC13102</strain>
    </source>
</reference>
<evidence type="ECO:0000256" key="9">
    <source>
        <dbReference type="PROSITE-ProRule" id="PRU01049"/>
    </source>
</evidence>
<evidence type="ECO:0000256" key="2">
    <source>
        <dbReference type="ARBA" id="ARBA00020953"/>
    </source>
</evidence>
<dbReference type="HAMAP" id="MF_00195">
    <property type="entry name" value="GTPase_Der"/>
    <property type="match status" value="1"/>
</dbReference>
<feature type="binding site" evidence="8">
    <location>
        <begin position="336"/>
        <end position="340"/>
    </location>
    <ligand>
        <name>GTP</name>
        <dbReference type="ChEBI" id="CHEBI:37565"/>
        <label>2</label>
    </ligand>
</feature>
<dbReference type="PROSITE" id="PS51712">
    <property type="entry name" value="G_ENGA"/>
    <property type="match status" value="1"/>
</dbReference>
<dbReference type="InterPro" id="IPR016484">
    <property type="entry name" value="GTPase_Der"/>
</dbReference>
<feature type="compositionally biased region" description="Basic and acidic residues" evidence="11">
    <location>
        <begin position="220"/>
        <end position="233"/>
    </location>
</feature>
<feature type="region of interest" description="Disordered" evidence="11">
    <location>
        <begin position="215"/>
        <end position="245"/>
    </location>
</feature>
<dbReference type="NCBIfam" id="TIGR00231">
    <property type="entry name" value="small_GTP"/>
    <property type="match status" value="2"/>
</dbReference>
<dbReference type="InterPro" id="IPR027417">
    <property type="entry name" value="P-loop_NTPase"/>
</dbReference>
<feature type="binding site" evidence="8">
    <location>
        <begin position="400"/>
        <end position="403"/>
    </location>
    <ligand>
        <name>GTP</name>
        <dbReference type="ChEBI" id="CHEBI:37565"/>
        <label>2</label>
    </ligand>
</feature>
<dbReference type="GO" id="GO:0042254">
    <property type="term" value="P:ribosome biogenesis"/>
    <property type="evidence" value="ECO:0007669"/>
    <property type="project" value="UniProtKB-KW"/>
</dbReference>
<dbReference type="InterPro" id="IPR031166">
    <property type="entry name" value="G_ENGA"/>
</dbReference>
<evidence type="ECO:0000313" key="13">
    <source>
        <dbReference type="EMBL" id="SQB97779.1"/>
    </source>
</evidence>
<dbReference type="InterPro" id="IPR015946">
    <property type="entry name" value="KH_dom-like_a/b"/>
</dbReference>
<dbReference type="Pfam" id="PF14714">
    <property type="entry name" value="KH_dom-like"/>
    <property type="match status" value="1"/>
</dbReference>
<evidence type="ECO:0000256" key="11">
    <source>
        <dbReference type="SAM" id="MobiDB-lite"/>
    </source>
</evidence>
<dbReference type="GO" id="GO:0043022">
    <property type="term" value="F:ribosome binding"/>
    <property type="evidence" value="ECO:0007669"/>
    <property type="project" value="TreeGrafter"/>
</dbReference>
<dbReference type="PANTHER" id="PTHR43834">
    <property type="entry name" value="GTPASE DER"/>
    <property type="match status" value="1"/>
</dbReference>